<comment type="caution">
    <text evidence="2">Lacks conserved residue(s) required for the propagation of feature annotation.</text>
</comment>
<dbReference type="PROSITE" id="PS50923">
    <property type="entry name" value="SUSHI"/>
    <property type="match status" value="1"/>
</dbReference>
<evidence type="ECO:0000259" key="4">
    <source>
        <dbReference type="PROSITE" id="PS50923"/>
    </source>
</evidence>
<proteinExistence type="predicted"/>
<dbReference type="InterPro" id="IPR035976">
    <property type="entry name" value="Sushi/SCR/CCP_sf"/>
</dbReference>
<accession>A0A2H1W8M3</accession>
<sequence>MNIIGGSQTHPQQRSIAHLWWKITLIEPFFFAMLEAYIHEQHSATHDAAIVALLLLRATTDKFSINRKKPSTLPNSGIEPGTSCPGVALATHSTNEACRAREVAVADHIPEDTAVLSSRRAHRHRMFYRIFRAVLTVMTPGRFLLPNKEQEPTETPMSGKHLRQAVVTSLTQRFRSFTSVFCEAVVSLRSSGPSSAEHGVWNCAQYMAIGSPLLHGTCNTNGGKWVYTVHFTVALCAIISSACGLPPQPDHGAYTEAPYPASFPPGLDIKILEYTCFPPYRLVGKSPIFCNNGQWTGTFPTCKPSKRADESPDGKQSHGHLKHQRRYKSVAGLLGVRNLSVVGKSGIGKIGKGMFCKLARYYDMDFRCLVSEDPADGYTKCDYLIPSGAKVQPFCKVHYYSRVPLNIMTCVNRTWDYMPDTCRPVELAYSFRNPHAISTPFFEGGEIIRLRRAERECQTLTD</sequence>
<evidence type="ECO:0000313" key="5">
    <source>
        <dbReference type="EMBL" id="SOQ49296.1"/>
    </source>
</evidence>
<feature type="region of interest" description="Disordered" evidence="3">
    <location>
        <begin position="304"/>
        <end position="325"/>
    </location>
</feature>
<dbReference type="Pfam" id="PF00084">
    <property type="entry name" value="Sushi"/>
    <property type="match status" value="1"/>
</dbReference>
<dbReference type="Gene3D" id="2.10.70.10">
    <property type="entry name" value="Complement Module, domain 1"/>
    <property type="match status" value="1"/>
</dbReference>
<dbReference type="CDD" id="cd00033">
    <property type="entry name" value="CCP"/>
    <property type="match status" value="1"/>
</dbReference>
<reference evidence="5" key="1">
    <citation type="submission" date="2016-07" db="EMBL/GenBank/DDBJ databases">
        <authorList>
            <person name="Bretaudeau A."/>
        </authorList>
    </citation>
    <scope>NUCLEOTIDE SEQUENCE</scope>
    <source>
        <strain evidence="5">Rice</strain>
        <tissue evidence="5">Whole body</tissue>
    </source>
</reference>
<keyword evidence="2" id="KW-0768">Sushi</keyword>
<keyword evidence="1" id="KW-1015">Disulfide bond</keyword>
<feature type="compositionally biased region" description="Basic and acidic residues" evidence="3">
    <location>
        <begin position="306"/>
        <end position="316"/>
    </location>
</feature>
<gene>
    <name evidence="5" type="ORF">SFRICE_018166</name>
</gene>
<name>A0A2H1W8M3_SPOFR</name>
<dbReference type="InterPro" id="IPR000436">
    <property type="entry name" value="Sushi_SCR_CCP_dom"/>
</dbReference>
<evidence type="ECO:0000256" key="2">
    <source>
        <dbReference type="PROSITE-ProRule" id="PRU00302"/>
    </source>
</evidence>
<organism evidence="5">
    <name type="scientific">Spodoptera frugiperda</name>
    <name type="common">Fall armyworm</name>
    <dbReference type="NCBI Taxonomy" id="7108"/>
    <lineage>
        <taxon>Eukaryota</taxon>
        <taxon>Metazoa</taxon>
        <taxon>Ecdysozoa</taxon>
        <taxon>Arthropoda</taxon>
        <taxon>Hexapoda</taxon>
        <taxon>Insecta</taxon>
        <taxon>Pterygota</taxon>
        <taxon>Neoptera</taxon>
        <taxon>Endopterygota</taxon>
        <taxon>Lepidoptera</taxon>
        <taxon>Glossata</taxon>
        <taxon>Ditrysia</taxon>
        <taxon>Noctuoidea</taxon>
        <taxon>Noctuidae</taxon>
        <taxon>Amphipyrinae</taxon>
        <taxon>Spodoptera</taxon>
    </lineage>
</organism>
<dbReference type="AlphaFoldDB" id="A0A2H1W8M3"/>
<dbReference type="SUPFAM" id="SSF57535">
    <property type="entry name" value="Complement control module/SCR domain"/>
    <property type="match status" value="1"/>
</dbReference>
<evidence type="ECO:0000256" key="1">
    <source>
        <dbReference type="ARBA" id="ARBA00023157"/>
    </source>
</evidence>
<feature type="domain" description="Sushi" evidence="4">
    <location>
        <begin position="241"/>
        <end position="304"/>
    </location>
</feature>
<evidence type="ECO:0000256" key="3">
    <source>
        <dbReference type="SAM" id="MobiDB-lite"/>
    </source>
</evidence>
<dbReference type="SMART" id="SM00032">
    <property type="entry name" value="CCP"/>
    <property type="match status" value="2"/>
</dbReference>
<protein>
    <submittedName>
        <fullName evidence="5">SFRICE_018166</fullName>
    </submittedName>
</protein>
<dbReference type="EMBL" id="ODYU01006969">
    <property type="protein sequence ID" value="SOQ49296.1"/>
    <property type="molecule type" value="Genomic_DNA"/>
</dbReference>